<evidence type="ECO:0000256" key="1">
    <source>
        <dbReference type="PROSITE-ProRule" id="PRU00042"/>
    </source>
</evidence>
<accession>A0A232FN56</accession>
<dbReference type="PROSITE" id="PS50157">
    <property type="entry name" value="ZINC_FINGER_C2H2_2"/>
    <property type="match status" value="2"/>
</dbReference>
<dbReference type="Gene3D" id="3.30.160.60">
    <property type="entry name" value="Classic Zinc Finger"/>
    <property type="match status" value="1"/>
</dbReference>
<dbReference type="SMART" id="SM00355">
    <property type="entry name" value="ZnF_C2H2"/>
    <property type="match status" value="2"/>
</dbReference>
<dbReference type="Proteomes" id="UP000215335">
    <property type="component" value="Unassembled WGS sequence"/>
</dbReference>
<proteinExistence type="predicted"/>
<dbReference type="STRING" id="543379.A0A232FN56"/>
<dbReference type="InterPro" id="IPR013087">
    <property type="entry name" value="Znf_C2H2_type"/>
</dbReference>
<keyword evidence="1" id="KW-0863">Zinc-finger</keyword>
<organism evidence="3 4">
    <name type="scientific">Trichomalopsis sarcophagae</name>
    <dbReference type="NCBI Taxonomy" id="543379"/>
    <lineage>
        <taxon>Eukaryota</taxon>
        <taxon>Metazoa</taxon>
        <taxon>Ecdysozoa</taxon>
        <taxon>Arthropoda</taxon>
        <taxon>Hexapoda</taxon>
        <taxon>Insecta</taxon>
        <taxon>Pterygota</taxon>
        <taxon>Neoptera</taxon>
        <taxon>Endopterygota</taxon>
        <taxon>Hymenoptera</taxon>
        <taxon>Apocrita</taxon>
        <taxon>Proctotrupomorpha</taxon>
        <taxon>Chalcidoidea</taxon>
        <taxon>Pteromalidae</taxon>
        <taxon>Pteromalinae</taxon>
        <taxon>Trichomalopsis</taxon>
    </lineage>
</organism>
<comment type="caution">
    <text evidence="3">The sequence shown here is derived from an EMBL/GenBank/DDBJ whole genome shotgun (WGS) entry which is preliminary data.</text>
</comment>
<feature type="domain" description="C2H2-type" evidence="2">
    <location>
        <begin position="93"/>
        <end position="121"/>
    </location>
</feature>
<keyword evidence="1" id="KW-0862">Zinc</keyword>
<dbReference type="PROSITE" id="PS00028">
    <property type="entry name" value="ZINC_FINGER_C2H2_1"/>
    <property type="match status" value="1"/>
</dbReference>
<name>A0A232FN56_9HYME</name>
<protein>
    <recommendedName>
        <fullName evidence="2">C2H2-type domain-containing protein</fullName>
    </recommendedName>
</protein>
<reference evidence="3 4" key="1">
    <citation type="journal article" date="2017" name="Curr. Biol.">
        <title>The Evolution of Venom by Co-option of Single-Copy Genes.</title>
        <authorList>
            <person name="Martinson E.O."/>
            <person name="Mrinalini"/>
            <person name="Kelkar Y.D."/>
            <person name="Chang C.H."/>
            <person name="Werren J.H."/>
        </authorList>
    </citation>
    <scope>NUCLEOTIDE SEQUENCE [LARGE SCALE GENOMIC DNA]</scope>
    <source>
        <strain evidence="3 4">Alberta</strain>
        <tissue evidence="3">Whole body</tissue>
    </source>
</reference>
<dbReference type="AlphaFoldDB" id="A0A232FN56"/>
<sequence length="128" mass="14858">MDSYNPLWSLQELKTEVVTVAATAPVPDYHRVPFDPAETLMDQQRGVQFVTIPAGKPQVQHKYDCLDCGKSYKWLDSLRRHQRVECGNKARKFICSLCDKKYKYRYEMKNHIESQHKGCEATAFVSDN</sequence>
<dbReference type="Pfam" id="PF00096">
    <property type="entry name" value="zf-C2H2"/>
    <property type="match status" value="2"/>
</dbReference>
<dbReference type="SUPFAM" id="SSF57667">
    <property type="entry name" value="beta-beta-alpha zinc fingers"/>
    <property type="match status" value="1"/>
</dbReference>
<gene>
    <name evidence="3" type="ORF">TSAR_012283</name>
</gene>
<evidence type="ECO:0000313" key="4">
    <source>
        <dbReference type="Proteomes" id="UP000215335"/>
    </source>
</evidence>
<dbReference type="GO" id="GO:0008270">
    <property type="term" value="F:zinc ion binding"/>
    <property type="evidence" value="ECO:0007669"/>
    <property type="project" value="UniProtKB-KW"/>
</dbReference>
<dbReference type="InterPro" id="IPR036236">
    <property type="entry name" value="Znf_C2H2_sf"/>
</dbReference>
<evidence type="ECO:0000313" key="3">
    <source>
        <dbReference type="EMBL" id="OXU32154.1"/>
    </source>
</evidence>
<keyword evidence="1" id="KW-0479">Metal-binding</keyword>
<feature type="domain" description="C2H2-type" evidence="2">
    <location>
        <begin position="63"/>
        <end position="90"/>
    </location>
</feature>
<dbReference type="EMBL" id="NNAY01000005">
    <property type="protein sequence ID" value="OXU32154.1"/>
    <property type="molecule type" value="Genomic_DNA"/>
</dbReference>
<dbReference type="OrthoDB" id="10004641at2759"/>
<keyword evidence="4" id="KW-1185">Reference proteome</keyword>
<evidence type="ECO:0000259" key="2">
    <source>
        <dbReference type="PROSITE" id="PS50157"/>
    </source>
</evidence>